<feature type="compositionally biased region" description="Low complexity" evidence="1">
    <location>
        <begin position="56"/>
        <end position="86"/>
    </location>
</feature>
<feature type="compositionally biased region" description="Polar residues" evidence="1">
    <location>
        <begin position="46"/>
        <end position="55"/>
    </location>
</feature>
<dbReference type="Proteomes" id="UP000748756">
    <property type="component" value="Unassembled WGS sequence"/>
</dbReference>
<feature type="non-terminal residue" evidence="2">
    <location>
        <position position="186"/>
    </location>
</feature>
<dbReference type="EMBL" id="JAAAUQ010000924">
    <property type="protein sequence ID" value="KAF9146063.1"/>
    <property type="molecule type" value="Genomic_DNA"/>
</dbReference>
<keyword evidence="3" id="KW-1185">Reference proteome</keyword>
<evidence type="ECO:0000256" key="1">
    <source>
        <dbReference type="SAM" id="MobiDB-lite"/>
    </source>
</evidence>
<feature type="compositionally biased region" description="Low complexity" evidence="1">
    <location>
        <begin position="22"/>
        <end position="41"/>
    </location>
</feature>
<comment type="caution">
    <text evidence="2">The sequence shown here is derived from an EMBL/GenBank/DDBJ whole genome shotgun (WGS) entry which is preliminary data.</text>
</comment>
<protein>
    <submittedName>
        <fullName evidence="2">Uncharacterized protein</fullName>
    </submittedName>
</protein>
<name>A0A9P5RS74_9FUNG</name>
<gene>
    <name evidence="2" type="ORF">BG015_011703</name>
</gene>
<accession>A0A9P5RS74</accession>
<organism evidence="2 3">
    <name type="scientific">Linnemannia schmuckeri</name>
    <dbReference type="NCBI Taxonomy" id="64567"/>
    <lineage>
        <taxon>Eukaryota</taxon>
        <taxon>Fungi</taxon>
        <taxon>Fungi incertae sedis</taxon>
        <taxon>Mucoromycota</taxon>
        <taxon>Mortierellomycotina</taxon>
        <taxon>Mortierellomycetes</taxon>
        <taxon>Mortierellales</taxon>
        <taxon>Mortierellaceae</taxon>
        <taxon>Linnemannia</taxon>
    </lineage>
</organism>
<sequence>MFGMQINMVPKTVIVLPEKEASSASSVKSGKSGKSGKSINGGVEGNTDNQSTHNSTTTGGKFGGLFKSNSIRSASISSGVSGTPSSHQRGMGALTEEDSKQPYQAEPLDLESYRQCLHWLQQTCRPVFMKELTQMNDVPMPITEENAKHPDLIGGSMQVQVGSWKQSQVQLVPIDRWGDPQDVLHE</sequence>
<evidence type="ECO:0000313" key="2">
    <source>
        <dbReference type="EMBL" id="KAF9146063.1"/>
    </source>
</evidence>
<dbReference type="OrthoDB" id="2436967at2759"/>
<reference evidence="2" key="1">
    <citation type="journal article" date="2020" name="Fungal Divers.">
        <title>Resolving the Mortierellaceae phylogeny through synthesis of multi-gene phylogenetics and phylogenomics.</title>
        <authorList>
            <person name="Vandepol N."/>
            <person name="Liber J."/>
            <person name="Desiro A."/>
            <person name="Na H."/>
            <person name="Kennedy M."/>
            <person name="Barry K."/>
            <person name="Grigoriev I.V."/>
            <person name="Miller A.N."/>
            <person name="O'Donnell K."/>
            <person name="Stajich J.E."/>
            <person name="Bonito G."/>
        </authorList>
    </citation>
    <scope>NUCLEOTIDE SEQUENCE</scope>
    <source>
        <strain evidence="2">NRRL 6426</strain>
    </source>
</reference>
<dbReference type="AlphaFoldDB" id="A0A9P5RS74"/>
<proteinExistence type="predicted"/>
<feature type="region of interest" description="Disordered" evidence="1">
    <location>
        <begin position="19"/>
        <end position="100"/>
    </location>
</feature>
<evidence type="ECO:0000313" key="3">
    <source>
        <dbReference type="Proteomes" id="UP000748756"/>
    </source>
</evidence>